<gene>
    <name evidence="5" type="ORF">SBAD_LOCUS12109</name>
</gene>
<dbReference type="InterPro" id="IPR050136">
    <property type="entry name" value="FA_oxidation_alpha_subunit"/>
</dbReference>
<dbReference type="InterPro" id="IPR006176">
    <property type="entry name" value="3-OHacyl-CoA_DH_NAD-bd"/>
</dbReference>
<dbReference type="Proteomes" id="UP000270296">
    <property type="component" value="Unassembled WGS sequence"/>
</dbReference>
<evidence type="ECO:0000313" key="7">
    <source>
        <dbReference type="WBParaSite" id="SBAD_0001251401-mRNA-1"/>
    </source>
</evidence>
<dbReference type="GO" id="GO:0004300">
    <property type="term" value="F:enoyl-CoA hydratase activity"/>
    <property type="evidence" value="ECO:0007669"/>
    <property type="project" value="TreeGrafter"/>
</dbReference>
<accession>A0A183J8B1</accession>
<dbReference type="Gene3D" id="3.40.50.720">
    <property type="entry name" value="NAD(P)-binding Rossmann-like Domain"/>
    <property type="match status" value="1"/>
</dbReference>
<keyword evidence="2" id="KW-0560">Oxidoreductase</keyword>
<feature type="domain" description="3-hydroxyacyl-CoA dehydrogenase NAD binding" evidence="4">
    <location>
        <begin position="1"/>
        <end position="170"/>
    </location>
</feature>
<comment type="pathway">
    <text evidence="1">Lipid metabolism; fatty acid beta-oxidation.</text>
</comment>
<keyword evidence="6" id="KW-1185">Reference proteome</keyword>
<evidence type="ECO:0000256" key="3">
    <source>
        <dbReference type="ARBA" id="ARBA00049556"/>
    </source>
</evidence>
<dbReference type="GO" id="GO:0006635">
    <property type="term" value="P:fatty acid beta-oxidation"/>
    <property type="evidence" value="ECO:0007669"/>
    <property type="project" value="TreeGrafter"/>
</dbReference>
<evidence type="ECO:0000256" key="2">
    <source>
        <dbReference type="ARBA" id="ARBA00023002"/>
    </source>
</evidence>
<dbReference type="SUPFAM" id="SSF51735">
    <property type="entry name" value="NAD(P)-binding Rossmann-fold domains"/>
    <property type="match status" value="1"/>
</dbReference>
<evidence type="ECO:0000313" key="5">
    <source>
        <dbReference type="EMBL" id="VDP45540.1"/>
    </source>
</evidence>
<dbReference type="WBParaSite" id="SBAD_0001251401-mRNA-1">
    <property type="protein sequence ID" value="SBAD_0001251401-mRNA-1"/>
    <property type="gene ID" value="SBAD_0001251401"/>
</dbReference>
<dbReference type="GO" id="GO:0016509">
    <property type="term" value="F:long-chain (3S)-3-hydroxyacyl-CoA dehydrogenase (NAD+) activity"/>
    <property type="evidence" value="ECO:0007669"/>
    <property type="project" value="TreeGrafter"/>
</dbReference>
<dbReference type="PANTHER" id="PTHR43612:SF3">
    <property type="entry name" value="TRIFUNCTIONAL ENZYME SUBUNIT ALPHA, MITOCHONDRIAL"/>
    <property type="match status" value="1"/>
</dbReference>
<evidence type="ECO:0000256" key="1">
    <source>
        <dbReference type="ARBA" id="ARBA00005005"/>
    </source>
</evidence>
<reference evidence="7" key="1">
    <citation type="submission" date="2016-06" db="UniProtKB">
        <authorList>
            <consortium name="WormBaseParasite"/>
        </authorList>
    </citation>
    <scope>IDENTIFICATION</scope>
</reference>
<dbReference type="EMBL" id="UZAM01017005">
    <property type="protein sequence ID" value="VDP45540.1"/>
    <property type="molecule type" value="Genomic_DNA"/>
</dbReference>
<reference evidence="5 6" key="2">
    <citation type="submission" date="2018-11" db="EMBL/GenBank/DDBJ databases">
        <authorList>
            <consortium name="Pathogen Informatics"/>
        </authorList>
    </citation>
    <scope>NUCLEOTIDE SEQUENCE [LARGE SCALE GENOMIC DNA]</scope>
</reference>
<name>A0A183J8B1_9BILA</name>
<evidence type="ECO:0000313" key="6">
    <source>
        <dbReference type="Proteomes" id="UP000270296"/>
    </source>
</evidence>
<dbReference type="Pfam" id="PF02737">
    <property type="entry name" value="3HCDH_N"/>
    <property type="match status" value="1"/>
</dbReference>
<evidence type="ECO:0000259" key="4">
    <source>
        <dbReference type="Pfam" id="PF02737"/>
    </source>
</evidence>
<sequence>MGAGIAEVSVKNGFMTYLKDVSQTTLDRAEQSISKALEKSVRNHKMTNHEKNVAISSLVACTDYRDLSNADMIIEAVFEDMDLKQKVIKEVEAVVPSHCIIATNTSALPITKIAEASSRPEAVIGMHYFSPVPRMQLLEIINTRKTSREVTAAAVDVGLRQNKLVITVKDSPGFYTTRILSAGFATLIDEVGFDVALHISQFLSTDVSHVVLMRFGFGININFRRQVRQ</sequence>
<dbReference type="PANTHER" id="PTHR43612">
    <property type="entry name" value="TRIFUNCTIONAL ENZYME SUBUNIT ALPHA"/>
    <property type="match status" value="1"/>
</dbReference>
<comment type="catalytic activity">
    <reaction evidence="3">
        <text>a (3S)-3-hydroxyacyl-CoA + NAD(+) = a 3-oxoacyl-CoA + NADH + H(+)</text>
        <dbReference type="Rhea" id="RHEA:22432"/>
        <dbReference type="ChEBI" id="CHEBI:15378"/>
        <dbReference type="ChEBI" id="CHEBI:57318"/>
        <dbReference type="ChEBI" id="CHEBI:57540"/>
        <dbReference type="ChEBI" id="CHEBI:57945"/>
        <dbReference type="ChEBI" id="CHEBI:90726"/>
        <dbReference type="EC" id="1.1.1.35"/>
    </reaction>
</comment>
<dbReference type="OrthoDB" id="5852293at2759"/>
<proteinExistence type="predicted"/>
<dbReference type="FunFam" id="3.40.50.720:FF:000009">
    <property type="entry name" value="Fatty oxidation complex, alpha subunit"/>
    <property type="match status" value="1"/>
</dbReference>
<dbReference type="AlphaFoldDB" id="A0A183J8B1"/>
<dbReference type="GO" id="GO:0070403">
    <property type="term" value="F:NAD+ binding"/>
    <property type="evidence" value="ECO:0007669"/>
    <property type="project" value="InterPro"/>
</dbReference>
<dbReference type="InterPro" id="IPR036291">
    <property type="entry name" value="NAD(P)-bd_dom_sf"/>
</dbReference>
<organism evidence="7">
    <name type="scientific">Soboliphyme baturini</name>
    <dbReference type="NCBI Taxonomy" id="241478"/>
    <lineage>
        <taxon>Eukaryota</taxon>
        <taxon>Metazoa</taxon>
        <taxon>Ecdysozoa</taxon>
        <taxon>Nematoda</taxon>
        <taxon>Enoplea</taxon>
        <taxon>Dorylaimia</taxon>
        <taxon>Dioctophymatida</taxon>
        <taxon>Dioctophymatoidea</taxon>
        <taxon>Soboliphymatidae</taxon>
        <taxon>Soboliphyme</taxon>
    </lineage>
</organism>
<dbReference type="GO" id="GO:0016507">
    <property type="term" value="C:mitochondrial fatty acid beta-oxidation multienzyme complex"/>
    <property type="evidence" value="ECO:0007669"/>
    <property type="project" value="TreeGrafter"/>
</dbReference>
<protein>
    <submittedName>
        <fullName evidence="7">3HCDH_N domain-containing protein</fullName>
    </submittedName>
</protein>